<dbReference type="PANTHER" id="PTHR31644">
    <property type="entry name" value="TRANSCRIPTIONAL ACTIVATOR ARO80-RELATED"/>
    <property type="match status" value="1"/>
</dbReference>
<keyword evidence="3" id="KW-1185">Reference proteome</keyword>
<reference evidence="3" key="1">
    <citation type="journal article" date="2017" name="Genome Biol.">
        <title>Comparative genomics reveals high biological diversity and specific adaptations in the industrially and medically important fungal genus Aspergillus.</title>
        <authorList>
            <person name="de Vries R.P."/>
            <person name="Riley R."/>
            <person name="Wiebenga A."/>
            <person name="Aguilar-Osorio G."/>
            <person name="Amillis S."/>
            <person name="Uchima C.A."/>
            <person name="Anderluh G."/>
            <person name="Asadollahi M."/>
            <person name="Askin M."/>
            <person name="Barry K."/>
            <person name="Battaglia E."/>
            <person name="Bayram O."/>
            <person name="Benocci T."/>
            <person name="Braus-Stromeyer S.A."/>
            <person name="Caldana C."/>
            <person name="Canovas D."/>
            <person name="Cerqueira G.C."/>
            <person name="Chen F."/>
            <person name="Chen W."/>
            <person name="Choi C."/>
            <person name="Clum A."/>
            <person name="Dos Santos R.A."/>
            <person name="Damasio A.R."/>
            <person name="Diallinas G."/>
            <person name="Emri T."/>
            <person name="Fekete E."/>
            <person name="Flipphi M."/>
            <person name="Freyberg S."/>
            <person name="Gallo A."/>
            <person name="Gournas C."/>
            <person name="Habgood R."/>
            <person name="Hainaut M."/>
            <person name="Harispe M.L."/>
            <person name="Henrissat B."/>
            <person name="Hilden K.S."/>
            <person name="Hope R."/>
            <person name="Hossain A."/>
            <person name="Karabika E."/>
            <person name="Karaffa L."/>
            <person name="Karanyi Z."/>
            <person name="Krasevec N."/>
            <person name="Kuo A."/>
            <person name="Kusch H."/>
            <person name="LaButti K."/>
            <person name="Lagendijk E.L."/>
            <person name="Lapidus A."/>
            <person name="Levasseur A."/>
            <person name="Lindquist E."/>
            <person name="Lipzen A."/>
            <person name="Logrieco A.F."/>
            <person name="MacCabe A."/>
            <person name="Maekelae M.R."/>
            <person name="Malavazi I."/>
            <person name="Melin P."/>
            <person name="Meyer V."/>
            <person name="Mielnichuk N."/>
            <person name="Miskei M."/>
            <person name="Molnar A.P."/>
            <person name="Mule G."/>
            <person name="Ngan C.Y."/>
            <person name="Orejas M."/>
            <person name="Orosz E."/>
            <person name="Ouedraogo J.P."/>
            <person name="Overkamp K.M."/>
            <person name="Park H.-S."/>
            <person name="Perrone G."/>
            <person name="Piumi F."/>
            <person name="Punt P.J."/>
            <person name="Ram A.F."/>
            <person name="Ramon A."/>
            <person name="Rauscher S."/>
            <person name="Record E."/>
            <person name="Riano-Pachon D.M."/>
            <person name="Robert V."/>
            <person name="Roehrig J."/>
            <person name="Ruller R."/>
            <person name="Salamov A."/>
            <person name="Salih N.S."/>
            <person name="Samson R.A."/>
            <person name="Sandor E."/>
            <person name="Sanguinetti M."/>
            <person name="Schuetze T."/>
            <person name="Sepcic K."/>
            <person name="Shelest E."/>
            <person name="Sherlock G."/>
            <person name="Sophianopoulou V."/>
            <person name="Squina F.M."/>
            <person name="Sun H."/>
            <person name="Susca A."/>
            <person name="Todd R.B."/>
            <person name="Tsang A."/>
            <person name="Unkles S.E."/>
            <person name="van de Wiele N."/>
            <person name="van Rossen-Uffink D."/>
            <person name="Oliveira J.V."/>
            <person name="Vesth T.C."/>
            <person name="Visser J."/>
            <person name="Yu J.-H."/>
            <person name="Zhou M."/>
            <person name="Andersen M.R."/>
            <person name="Archer D.B."/>
            <person name="Baker S.E."/>
            <person name="Benoit I."/>
            <person name="Brakhage A.A."/>
            <person name="Braus G.H."/>
            <person name="Fischer R."/>
            <person name="Frisvad J.C."/>
            <person name="Goldman G.H."/>
            <person name="Houbraken J."/>
            <person name="Oakley B."/>
            <person name="Pocsi I."/>
            <person name="Scazzocchio C."/>
            <person name="Seiboth B."/>
            <person name="vanKuyk P.A."/>
            <person name="Wortman J."/>
            <person name="Dyer P.S."/>
            <person name="Grigoriev I.V."/>
        </authorList>
    </citation>
    <scope>NUCLEOTIDE SEQUENCE [LARGE SCALE GENOMIC DNA]</scope>
    <source>
        <strain evidence="3">CBS 583.65</strain>
    </source>
</reference>
<dbReference type="GO" id="GO:0045944">
    <property type="term" value="P:positive regulation of transcription by RNA polymerase II"/>
    <property type="evidence" value="ECO:0007669"/>
    <property type="project" value="TreeGrafter"/>
</dbReference>
<organism evidence="2 3">
    <name type="scientific">Aspergillus versicolor CBS 583.65</name>
    <dbReference type="NCBI Taxonomy" id="1036611"/>
    <lineage>
        <taxon>Eukaryota</taxon>
        <taxon>Fungi</taxon>
        <taxon>Dikarya</taxon>
        <taxon>Ascomycota</taxon>
        <taxon>Pezizomycotina</taxon>
        <taxon>Eurotiomycetes</taxon>
        <taxon>Eurotiomycetidae</taxon>
        <taxon>Eurotiales</taxon>
        <taxon>Aspergillaceae</taxon>
        <taxon>Aspergillus</taxon>
        <taxon>Aspergillus subgen. Nidulantes</taxon>
    </lineage>
</organism>
<dbReference type="STRING" id="1036611.A0A1L9PVV5"/>
<protein>
    <recommendedName>
        <fullName evidence="4">Transcription factor domain-containing protein</fullName>
    </recommendedName>
</protein>
<evidence type="ECO:0000313" key="2">
    <source>
        <dbReference type="EMBL" id="OJJ05556.1"/>
    </source>
</evidence>
<feature type="region of interest" description="Disordered" evidence="1">
    <location>
        <begin position="81"/>
        <end position="120"/>
    </location>
</feature>
<accession>A0A1L9PVV5</accession>
<proteinExistence type="predicted"/>
<feature type="compositionally biased region" description="Basic and acidic residues" evidence="1">
    <location>
        <begin position="96"/>
        <end position="111"/>
    </location>
</feature>
<dbReference type="RefSeq" id="XP_040671318.1">
    <property type="nucleotide sequence ID" value="XM_040809268.1"/>
</dbReference>
<dbReference type="GO" id="GO:0005634">
    <property type="term" value="C:nucleus"/>
    <property type="evidence" value="ECO:0007669"/>
    <property type="project" value="TreeGrafter"/>
</dbReference>
<dbReference type="PANTHER" id="PTHR31644:SF3">
    <property type="entry name" value="ZN(II)2CYS6 TRANSCRIPTION FACTOR (EUROFUNG)"/>
    <property type="match status" value="1"/>
</dbReference>
<name>A0A1L9PVV5_ASPVE</name>
<dbReference type="Proteomes" id="UP000184073">
    <property type="component" value="Unassembled WGS sequence"/>
</dbReference>
<dbReference type="GeneID" id="63724779"/>
<gene>
    <name evidence="2" type="ORF">ASPVEDRAFT_198800</name>
</gene>
<dbReference type="EMBL" id="KV878133">
    <property type="protein sequence ID" value="OJJ05556.1"/>
    <property type="molecule type" value="Genomic_DNA"/>
</dbReference>
<dbReference type="VEuPathDB" id="FungiDB:ASPVEDRAFT_198800"/>
<dbReference type="InterPro" id="IPR052780">
    <property type="entry name" value="AAA_Catabolism_Regulators"/>
</dbReference>
<dbReference type="OrthoDB" id="2262349at2759"/>
<evidence type="ECO:0008006" key="4">
    <source>
        <dbReference type="Google" id="ProtNLM"/>
    </source>
</evidence>
<evidence type="ECO:0000313" key="3">
    <source>
        <dbReference type="Proteomes" id="UP000184073"/>
    </source>
</evidence>
<dbReference type="GO" id="GO:0009074">
    <property type="term" value="P:aromatic amino acid family catabolic process"/>
    <property type="evidence" value="ECO:0007669"/>
    <property type="project" value="TreeGrafter"/>
</dbReference>
<dbReference type="AlphaFoldDB" id="A0A1L9PVV5"/>
<dbReference type="GO" id="GO:0000981">
    <property type="term" value="F:DNA-binding transcription factor activity, RNA polymerase II-specific"/>
    <property type="evidence" value="ECO:0007669"/>
    <property type="project" value="TreeGrafter"/>
</dbReference>
<dbReference type="CDD" id="cd12148">
    <property type="entry name" value="fungal_TF_MHR"/>
    <property type="match status" value="1"/>
</dbReference>
<evidence type="ECO:0000256" key="1">
    <source>
        <dbReference type="SAM" id="MobiDB-lite"/>
    </source>
</evidence>
<feature type="compositionally biased region" description="Polar residues" evidence="1">
    <location>
        <begin position="81"/>
        <end position="95"/>
    </location>
</feature>
<sequence length="717" mass="79697">MHAKEPSNGLACSELEDCMMEQVQLEGHVSPVTRAHSTPSSHGQPSNCSLHTRIPDFNSMASAVGGVGESDTTQAVIQASISNDGDTMRVLQQSSRHQDNLEQGNGRDHPPRPTGSFISEPCHPSSDILRLWNSLRFVRMGWLTANEAVSYVDLFFQNLSPLSPVLDDHYSHHENHYWLITQEPLLCCTILMISSRFHALRSTSSWSRSVALHERLWEHCEHLVTRIIFGQEKKSKAKTRTVGAIQALMLITEWAPRAVYFPPRSDGWDSDLIFQLPDDRDHPSGNAADVAQDINGTWFRDVIAPARRIDRMAWMLLGCAVTLGHEIGIFDATKAKMAVAGLGSPEQQRRRLCCYIWLRKAIFIADEQFSNRLGSTSLIPSSLNSSAFEPLPLASTAQVEKKCVFIDGQLALTQLAKSISSTLFSSTAATRELIQSYKYVGSIEGFQQQLLAWREAYLDNRGNHLSQHARELLAIEYQYSRIFLNSLGMQAAVDRSADFLTRGQDTTSSSDQTPSTWVRNFAASTDLQFVLEVIDGGCQILQSAIRLAETGTLRYCPTRVIVRVIAASVFLVKALGLGVERTRLEASLDYLQRGIEALRNSTWDDVELASRYAAVLALHLEEYKRKFVLKPCRQGVEATDPNACAVSVVDEPIANGNDDASLVDMQVFQNPQDWLSIPLDISMAPFGAHIDEDECAGLVGLEEGDWSFLWNLPSFPG</sequence>